<protein>
    <submittedName>
        <fullName evidence="2">Unannotated protein</fullName>
    </submittedName>
</protein>
<sequence>MTPTKFSNLLKLFLVTAWLMGALVHILREQFQVFIQVPLNLPIALLSLMVAISSWTVLAKNRISGPAKTFTPLQSARTAALALAGSRTGSLLAGGGAGTLISYLFAPPTAANTDRIQVLAATVLTGLLLAAISLLLERICMVPDKKDDK</sequence>
<dbReference type="Pfam" id="PF11377">
    <property type="entry name" value="DUF3180"/>
    <property type="match status" value="1"/>
</dbReference>
<keyword evidence="1" id="KW-0812">Transmembrane</keyword>
<keyword evidence="1" id="KW-0472">Membrane</keyword>
<organism evidence="2">
    <name type="scientific">freshwater metagenome</name>
    <dbReference type="NCBI Taxonomy" id="449393"/>
    <lineage>
        <taxon>unclassified sequences</taxon>
        <taxon>metagenomes</taxon>
        <taxon>ecological metagenomes</taxon>
    </lineage>
</organism>
<accession>A0A6J6ECR6</accession>
<gene>
    <name evidence="2" type="ORF">UFOPK1726_00404</name>
</gene>
<feature type="transmembrane region" description="Helical" evidence="1">
    <location>
        <begin position="39"/>
        <end position="58"/>
    </location>
</feature>
<dbReference type="InterPro" id="IPR021517">
    <property type="entry name" value="DUF3180"/>
</dbReference>
<proteinExistence type="predicted"/>
<keyword evidence="1" id="KW-1133">Transmembrane helix</keyword>
<dbReference type="AlphaFoldDB" id="A0A6J6ECR6"/>
<feature type="transmembrane region" description="Helical" evidence="1">
    <location>
        <begin position="118"/>
        <end position="136"/>
    </location>
</feature>
<evidence type="ECO:0000256" key="1">
    <source>
        <dbReference type="SAM" id="Phobius"/>
    </source>
</evidence>
<name>A0A6J6ECR6_9ZZZZ</name>
<evidence type="ECO:0000313" key="2">
    <source>
        <dbReference type="EMBL" id="CAB4573084.1"/>
    </source>
</evidence>
<feature type="transmembrane region" description="Helical" evidence="1">
    <location>
        <begin position="79"/>
        <end position="106"/>
    </location>
</feature>
<reference evidence="2" key="1">
    <citation type="submission" date="2020-05" db="EMBL/GenBank/DDBJ databases">
        <authorList>
            <person name="Chiriac C."/>
            <person name="Salcher M."/>
            <person name="Ghai R."/>
            <person name="Kavagutti S V."/>
        </authorList>
    </citation>
    <scope>NUCLEOTIDE SEQUENCE</scope>
</reference>
<feature type="transmembrane region" description="Helical" evidence="1">
    <location>
        <begin position="9"/>
        <end position="27"/>
    </location>
</feature>
<dbReference type="EMBL" id="CAEZTT010000031">
    <property type="protein sequence ID" value="CAB4573084.1"/>
    <property type="molecule type" value="Genomic_DNA"/>
</dbReference>